<dbReference type="AlphaFoldDB" id="A0A1M7S8R6"/>
<reference evidence="3 4" key="1">
    <citation type="submission" date="2016-12" db="EMBL/GenBank/DDBJ databases">
        <authorList>
            <person name="Song W.-J."/>
            <person name="Kurnit D.M."/>
        </authorList>
    </citation>
    <scope>NUCLEOTIDE SEQUENCE [LARGE SCALE GENOMIC DNA]</scope>
    <source>
        <strain evidence="3 4">DSM 43162</strain>
    </source>
</reference>
<evidence type="ECO:0000313" key="3">
    <source>
        <dbReference type="EMBL" id="SHN54881.1"/>
    </source>
</evidence>
<dbReference type="InterPro" id="IPR010330">
    <property type="entry name" value="CoiA_nuc"/>
</dbReference>
<evidence type="ECO:0000313" key="4">
    <source>
        <dbReference type="Proteomes" id="UP000184428"/>
    </source>
</evidence>
<feature type="domain" description="Competence protein CoiA nuclease-like" evidence="2">
    <location>
        <begin position="84"/>
        <end position="160"/>
    </location>
</feature>
<organism evidence="3 4">
    <name type="scientific">Geodermatophilus obscurus</name>
    <dbReference type="NCBI Taxonomy" id="1861"/>
    <lineage>
        <taxon>Bacteria</taxon>
        <taxon>Bacillati</taxon>
        <taxon>Actinomycetota</taxon>
        <taxon>Actinomycetes</taxon>
        <taxon>Geodermatophilales</taxon>
        <taxon>Geodermatophilaceae</taxon>
        <taxon>Geodermatophilus</taxon>
    </lineage>
</organism>
<dbReference type="Proteomes" id="UP000184428">
    <property type="component" value="Unassembled WGS sequence"/>
</dbReference>
<feature type="compositionally biased region" description="Basic and acidic residues" evidence="1">
    <location>
        <begin position="239"/>
        <end position="255"/>
    </location>
</feature>
<dbReference type="Pfam" id="PF06054">
    <property type="entry name" value="CoiA_nuc"/>
    <property type="match status" value="1"/>
</dbReference>
<protein>
    <submittedName>
        <fullName evidence="3">Competence protein CoiA-like family protein</fullName>
    </submittedName>
</protein>
<feature type="region of interest" description="Disordered" evidence="1">
    <location>
        <begin position="239"/>
        <end position="265"/>
    </location>
</feature>
<evidence type="ECO:0000256" key="1">
    <source>
        <dbReference type="SAM" id="MobiDB-lite"/>
    </source>
</evidence>
<evidence type="ECO:0000259" key="2">
    <source>
        <dbReference type="Pfam" id="PF06054"/>
    </source>
</evidence>
<dbReference type="RefSeq" id="WP_072912787.1">
    <property type="nucleotide sequence ID" value="NZ_FRDM01000002.1"/>
</dbReference>
<dbReference type="EMBL" id="FRDM01000002">
    <property type="protein sequence ID" value="SHN54881.1"/>
    <property type="molecule type" value="Genomic_DNA"/>
</dbReference>
<name>A0A1M7S8R6_9ACTN</name>
<gene>
    <name evidence="3" type="ORF">SAMN05660350_00518</name>
</gene>
<sequence length="265" mass="28641">MSIELRWAVTDGPAGTAAVTLPEDGTAARVLGLHRDGGFWCSREAGGCGSRLVLEVREGSRPHFRHSGDVRCALPGSDAGPAYEHLRYRRAVAAWLAAQGFRPRFEEVPGPAGSGGLHVVVAEVGAAVEVQLSALPDTAWRERDDRYRTRVRHVTWLYGPAAESAADTELAVRGVAYAVRRHNTGLLVGVRDVDGGTRWVRLGACRLTTDGFEAPGAEEARALHARRATDRREAARRAARCAERAARGPRDHPRVEAPPLLPFPA</sequence>
<accession>A0A1M7S8R6</accession>
<proteinExistence type="predicted"/>